<evidence type="ECO:0000256" key="9">
    <source>
        <dbReference type="SAM" id="Phobius"/>
    </source>
</evidence>
<name>A0ABR2VD39_9PEZI</name>
<comment type="similarity">
    <text evidence="2">Belongs to the peroxisomal membrane protein PXMP2/4 family.</text>
</comment>
<evidence type="ECO:0000256" key="1">
    <source>
        <dbReference type="ARBA" id="ARBA00004141"/>
    </source>
</evidence>
<keyword evidence="12" id="KW-1185">Reference proteome</keyword>
<feature type="domain" description="Peptidase M28" evidence="10">
    <location>
        <begin position="130"/>
        <end position="359"/>
    </location>
</feature>
<comment type="caution">
    <text evidence="11">The sequence shown here is derived from an EMBL/GenBank/DDBJ whole genome shotgun (WGS) entry which is preliminary data.</text>
</comment>
<evidence type="ECO:0000256" key="8">
    <source>
        <dbReference type="RuleBase" id="RU361240"/>
    </source>
</evidence>
<feature type="transmembrane region" description="Helical" evidence="9">
    <location>
        <begin position="597"/>
        <end position="614"/>
    </location>
</feature>
<dbReference type="InterPro" id="IPR040234">
    <property type="entry name" value="QC/QCL"/>
</dbReference>
<evidence type="ECO:0000256" key="7">
    <source>
        <dbReference type="ARBA" id="ARBA00023315"/>
    </source>
</evidence>
<feature type="chain" id="PRO_5045009568" description="Peptide hydrolase" evidence="8">
    <location>
        <begin position="32"/>
        <end position="617"/>
    </location>
</feature>
<dbReference type="PANTHER" id="PTHR12283:SF6">
    <property type="entry name" value="GLUTAMINYL-PEPTIDE CYCLOTRANSFERASE-RELATED"/>
    <property type="match status" value="1"/>
</dbReference>
<keyword evidence="8" id="KW-0479">Metal-binding</keyword>
<protein>
    <recommendedName>
        <fullName evidence="8">Peptide hydrolase</fullName>
        <ecNumber evidence="8">3.4.-.-</ecNumber>
    </recommendedName>
</protein>
<evidence type="ECO:0000313" key="11">
    <source>
        <dbReference type="EMBL" id="KAK9424436.1"/>
    </source>
</evidence>
<evidence type="ECO:0000259" key="10">
    <source>
        <dbReference type="Pfam" id="PF04389"/>
    </source>
</evidence>
<dbReference type="CDD" id="cd03880">
    <property type="entry name" value="M28_QC_like"/>
    <property type="match status" value="1"/>
</dbReference>
<comment type="similarity">
    <text evidence="8">Belongs to the peptidase M28 family.</text>
</comment>
<dbReference type="Gene3D" id="3.40.630.10">
    <property type="entry name" value="Zn peptidases"/>
    <property type="match status" value="1"/>
</dbReference>
<keyword evidence="6 9" id="KW-0472">Membrane</keyword>
<keyword evidence="5 9" id="KW-1133">Transmembrane helix</keyword>
<feature type="signal peptide" evidence="8">
    <location>
        <begin position="1"/>
        <end position="31"/>
    </location>
</feature>
<keyword evidence="3" id="KW-0808">Transferase</keyword>
<sequence length="617" mass="68750">MGWTNHSRRWLLARLLILLVCLALFPTTARAYSTVSDSTLQNIPSTGGDFDIASGSLLAPVLIPRVPGTPGSAAARQHFVEFFSKHLPDWRTEWCNSSSKTPATGDREIPFSSLVFTRDPPWAQSGDVGRLTLAAHYDSLYRPEGFIGAIDSAAPCAVLLHVARSIDAALTKKWEHMEQSGDAGSGLEEDKGVQIVLLDGEEAWEVWSSTDSLYGARALAEAWDSQLYPAMSTYRTPIKAINLFLLLDLLGGSDPNVPSYFENTHWAYEGMARIEARMRKLGLLQSTPIKPFLPESRKVPNQFARGYIEDDHIPFLVRGVPILHIIPNPFPAVWHTMNDDGEHLDIVTLDDWAKIVTGFVAEWMELDGFMDSPKQALSQKDGDTDAPTRDRTELTPELDRQLLLTDCVPTYEITAKHLVTYFRDRFQGPTKLTSAPNSVNTGPEQQANWYQAKLAARPLLTQSITTAVLFATGDITAQQLVEKKGLEKHELARTGRMFLYGGAIFGPAATTWFKFLQRKVVLKNKNAEIVARVACDQGLFAPTFIGIFLSSMAVMEGGSPQEKLQKSYLPALQTNYLIWPFVQLVNFKFIPLHHRVLFVNFISIGWNCYLSFLNSTA</sequence>
<evidence type="ECO:0000256" key="3">
    <source>
        <dbReference type="ARBA" id="ARBA00022679"/>
    </source>
</evidence>
<accession>A0ABR2VD39</accession>
<dbReference type="Pfam" id="PF04389">
    <property type="entry name" value="Peptidase_M28"/>
    <property type="match status" value="1"/>
</dbReference>
<dbReference type="Proteomes" id="UP001408356">
    <property type="component" value="Unassembled WGS sequence"/>
</dbReference>
<dbReference type="InterPro" id="IPR007484">
    <property type="entry name" value="Peptidase_M28"/>
</dbReference>
<evidence type="ECO:0000256" key="6">
    <source>
        <dbReference type="ARBA" id="ARBA00023136"/>
    </source>
</evidence>
<dbReference type="EMBL" id="JARVKF010000038">
    <property type="protein sequence ID" value="KAK9424436.1"/>
    <property type="molecule type" value="Genomic_DNA"/>
</dbReference>
<evidence type="ECO:0000313" key="12">
    <source>
        <dbReference type="Proteomes" id="UP001408356"/>
    </source>
</evidence>
<proteinExistence type="inferred from homology"/>
<dbReference type="Pfam" id="PF04117">
    <property type="entry name" value="Mpv17_PMP22"/>
    <property type="match status" value="1"/>
</dbReference>
<evidence type="ECO:0000256" key="4">
    <source>
        <dbReference type="ARBA" id="ARBA00022692"/>
    </source>
</evidence>
<keyword evidence="8" id="KW-0862">Zinc</keyword>
<dbReference type="SUPFAM" id="SSF53187">
    <property type="entry name" value="Zn-dependent exopeptidases"/>
    <property type="match status" value="1"/>
</dbReference>
<dbReference type="EC" id="3.4.-.-" evidence="8"/>
<keyword evidence="7" id="KW-0012">Acyltransferase</keyword>
<comment type="subcellular location">
    <subcellularLocation>
        <location evidence="1">Membrane</location>
        <topology evidence="1">Multi-pass membrane protein</topology>
    </subcellularLocation>
</comment>
<evidence type="ECO:0000256" key="5">
    <source>
        <dbReference type="ARBA" id="ARBA00022989"/>
    </source>
</evidence>
<keyword evidence="4 9" id="KW-0812">Transmembrane</keyword>
<keyword evidence="8" id="KW-0645">Protease</keyword>
<evidence type="ECO:0000256" key="2">
    <source>
        <dbReference type="ARBA" id="ARBA00006824"/>
    </source>
</evidence>
<keyword evidence="8" id="KW-0732">Signal</keyword>
<reference evidence="11 12" key="1">
    <citation type="journal article" date="2024" name="J. Plant Pathol.">
        <title>Sequence and assembly of the genome of Seiridium unicorne, isolate CBS 538.82, causal agent of cypress canker disease.</title>
        <authorList>
            <person name="Scali E."/>
            <person name="Rocca G.D."/>
            <person name="Danti R."/>
            <person name="Garbelotto M."/>
            <person name="Barberini S."/>
            <person name="Baroncelli R."/>
            <person name="Emiliani G."/>
        </authorList>
    </citation>
    <scope>NUCLEOTIDE SEQUENCE [LARGE SCALE GENOMIC DNA]</scope>
    <source>
        <strain evidence="11 12">BM-138-508</strain>
    </source>
</reference>
<dbReference type="InterPro" id="IPR037457">
    <property type="entry name" value="M28_QC"/>
</dbReference>
<gene>
    <name evidence="11" type="ORF">SUNI508_13631</name>
</gene>
<feature type="transmembrane region" description="Helical" evidence="9">
    <location>
        <begin position="497"/>
        <end position="516"/>
    </location>
</feature>
<keyword evidence="8" id="KW-0378">Hydrolase</keyword>
<organism evidence="11 12">
    <name type="scientific">Seiridium unicorne</name>
    <dbReference type="NCBI Taxonomy" id="138068"/>
    <lineage>
        <taxon>Eukaryota</taxon>
        <taxon>Fungi</taxon>
        <taxon>Dikarya</taxon>
        <taxon>Ascomycota</taxon>
        <taxon>Pezizomycotina</taxon>
        <taxon>Sordariomycetes</taxon>
        <taxon>Xylariomycetidae</taxon>
        <taxon>Amphisphaeriales</taxon>
        <taxon>Sporocadaceae</taxon>
        <taxon>Seiridium</taxon>
    </lineage>
</organism>
<dbReference type="InterPro" id="IPR007248">
    <property type="entry name" value="Mpv17_PMP22"/>
</dbReference>
<dbReference type="PANTHER" id="PTHR12283">
    <property type="entry name" value="GLUTAMINYL-PEPTIDE CYCLOTRANSFERASE"/>
    <property type="match status" value="1"/>
</dbReference>